<keyword evidence="12" id="KW-0456">Lyase</keyword>
<dbReference type="GO" id="GO:0071949">
    <property type="term" value="F:FAD binding"/>
    <property type="evidence" value="ECO:0007669"/>
    <property type="project" value="TreeGrafter"/>
</dbReference>
<dbReference type="PROSITE" id="PS00394">
    <property type="entry name" value="DNA_PHOTOLYASES_1_1"/>
    <property type="match status" value="1"/>
</dbReference>
<keyword evidence="13" id="KW-1185">Reference proteome</keyword>
<dbReference type="GO" id="GO:0000719">
    <property type="term" value="P:photoreactive repair"/>
    <property type="evidence" value="ECO:0007669"/>
    <property type="project" value="UniProtKB-ARBA"/>
</dbReference>
<comment type="cofactor">
    <cofactor evidence="1">
        <name>(6R)-5,10-methylene-5,6,7,8-tetrahydrofolate</name>
        <dbReference type="ChEBI" id="CHEBI:15636"/>
    </cofactor>
</comment>
<proteinExistence type="inferred from homology"/>
<gene>
    <name evidence="12" type="ORF">DBV39_05455</name>
</gene>
<feature type="site" description="Electron transfer via tryptophanyl radical" evidence="9">
    <location>
        <position position="319"/>
    </location>
</feature>
<dbReference type="RefSeq" id="WP_108620675.1">
    <property type="nucleotide sequence ID" value="NZ_CP028901.1"/>
</dbReference>
<feature type="binding site" evidence="8">
    <location>
        <position position="284"/>
    </location>
    <ligand>
        <name>FAD</name>
        <dbReference type="ChEBI" id="CHEBI:57692"/>
    </ligand>
</feature>
<dbReference type="SUPFAM" id="SSF48173">
    <property type="entry name" value="Cryptochrome/photolyase FAD-binding domain"/>
    <property type="match status" value="1"/>
</dbReference>
<feature type="binding site" evidence="8">
    <location>
        <begin position="287"/>
        <end position="294"/>
    </location>
    <ligand>
        <name>FAD</name>
        <dbReference type="ChEBI" id="CHEBI:57692"/>
    </ligand>
</feature>
<accession>A0A2R4XHF9</accession>
<dbReference type="PANTHER" id="PTHR11455:SF9">
    <property type="entry name" value="CRYPTOCHROME CIRCADIAN CLOCK 5 ISOFORM X1"/>
    <property type="match status" value="1"/>
</dbReference>
<organism evidence="12 13">
    <name type="scientific">Orrella marina</name>
    <dbReference type="NCBI Taxonomy" id="2163011"/>
    <lineage>
        <taxon>Bacteria</taxon>
        <taxon>Pseudomonadati</taxon>
        <taxon>Pseudomonadota</taxon>
        <taxon>Betaproteobacteria</taxon>
        <taxon>Burkholderiales</taxon>
        <taxon>Alcaligenaceae</taxon>
        <taxon>Orrella</taxon>
    </lineage>
</organism>
<reference evidence="12 13" key="1">
    <citation type="submission" date="2018-04" db="EMBL/GenBank/DDBJ databases">
        <title>Bordetella sp. HZ20 isolated from seawater.</title>
        <authorList>
            <person name="Sun C."/>
        </authorList>
    </citation>
    <scope>NUCLEOTIDE SEQUENCE [LARGE SCALE GENOMIC DNA]</scope>
    <source>
        <strain evidence="12 13">HZ20</strain>
    </source>
</reference>
<feature type="domain" description="Photolyase/cryptochrome alpha/beta" evidence="11">
    <location>
        <begin position="1"/>
        <end position="133"/>
    </location>
</feature>
<comment type="cofactor">
    <cofactor evidence="8">
        <name>FAD</name>
        <dbReference type="ChEBI" id="CHEBI:57692"/>
    </cofactor>
    <text evidence="8">Binds 1 FAD per subunit.</text>
</comment>
<dbReference type="EC" id="4.1.99.3" evidence="2"/>
<comment type="similarity">
    <text evidence="10">Belongs to the DNA photolyase family.</text>
</comment>
<dbReference type="Pfam" id="PF03441">
    <property type="entry name" value="FAD_binding_7"/>
    <property type="match status" value="1"/>
</dbReference>
<dbReference type="InterPro" id="IPR036155">
    <property type="entry name" value="Crypto/Photolyase_N_sf"/>
</dbReference>
<dbReference type="PANTHER" id="PTHR11455">
    <property type="entry name" value="CRYPTOCHROME"/>
    <property type="match status" value="1"/>
</dbReference>
<dbReference type="Gene3D" id="3.40.50.620">
    <property type="entry name" value="HUPs"/>
    <property type="match status" value="1"/>
</dbReference>
<comment type="catalytic activity">
    <reaction evidence="7">
        <text>cyclobutadipyrimidine (in DNA) = 2 pyrimidine residues (in DNA).</text>
        <dbReference type="EC" id="4.1.99.3"/>
    </reaction>
</comment>
<evidence type="ECO:0000256" key="9">
    <source>
        <dbReference type="PIRSR" id="PIRSR602081-2"/>
    </source>
</evidence>
<dbReference type="GO" id="GO:0003677">
    <property type="term" value="F:DNA binding"/>
    <property type="evidence" value="ECO:0007669"/>
    <property type="project" value="TreeGrafter"/>
</dbReference>
<keyword evidence="5 8" id="KW-0274">FAD</keyword>
<dbReference type="InterPro" id="IPR014729">
    <property type="entry name" value="Rossmann-like_a/b/a_fold"/>
</dbReference>
<dbReference type="SUPFAM" id="SSF52425">
    <property type="entry name" value="Cryptochrome/photolyase, N-terminal domain"/>
    <property type="match status" value="1"/>
</dbReference>
<evidence type="ECO:0000256" key="2">
    <source>
        <dbReference type="ARBA" id="ARBA00013149"/>
    </source>
</evidence>
<dbReference type="InterPro" id="IPR005101">
    <property type="entry name" value="Cryptochr/Photolyase_FAD-bd"/>
</dbReference>
<dbReference type="PROSITE" id="PS51645">
    <property type="entry name" value="PHR_CRY_ALPHA_BETA"/>
    <property type="match status" value="1"/>
</dbReference>
<dbReference type="GO" id="GO:0003904">
    <property type="term" value="F:deoxyribodipyrimidine photo-lyase activity"/>
    <property type="evidence" value="ECO:0007669"/>
    <property type="project" value="UniProtKB-EC"/>
</dbReference>
<keyword evidence="4 8" id="KW-0285">Flavoprotein</keyword>
<dbReference type="PRINTS" id="PR00147">
    <property type="entry name" value="DNAPHOTLYASE"/>
</dbReference>
<evidence type="ECO:0000256" key="8">
    <source>
        <dbReference type="PIRSR" id="PIRSR602081-1"/>
    </source>
</evidence>
<dbReference type="OrthoDB" id="9772484at2"/>
<feature type="binding site" evidence="8">
    <location>
        <begin position="385"/>
        <end position="387"/>
    </location>
    <ligand>
        <name>FAD</name>
        <dbReference type="ChEBI" id="CHEBI:57692"/>
    </ligand>
</feature>
<evidence type="ECO:0000256" key="7">
    <source>
        <dbReference type="ARBA" id="ARBA00033999"/>
    </source>
</evidence>
<feature type="site" description="Electron transfer via tryptophanyl radical" evidence="9">
    <location>
        <position position="372"/>
    </location>
</feature>
<dbReference type="AlphaFoldDB" id="A0A2R4XHF9"/>
<dbReference type="InterPro" id="IPR006050">
    <property type="entry name" value="DNA_photolyase_N"/>
</dbReference>
<evidence type="ECO:0000256" key="3">
    <source>
        <dbReference type="ARBA" id="ARBA00014046"/>
    </source>
</evidence>
<evidence type="ECO:0000256" key="1">
    <source>
        <dbReference type="ARBA" id="ARBA00001932"/>
    </source>
</evidence>
<dbReference type="GO" id="GO:0009416">
    <property type="term" value="P:response to light stimulus"/>
    <property type="evidence" value="ECO:0007669"/>
    <property type="project" value="TreeGrafter"/>
</dbReference>
<dbReference type="Pfam" id="PF00875">
    <property type="entry name" value="DNA_photolyase"/>
    <property type="match status" value="1"/>
</dbReference>
<dbReference type="NCBIfam" id="NF007955">
    <property type="entry name" value="PRK10674.1"/>
    <property type="match status" value="1"/>
</dbReference>
<dbReference type="InterPro" id="IPR018394">
    <property type="entry name" value="DNA_photolyase_1_CS_C"/>
</dbReference>
<feature type="binding site" evidence="8">
    <location>
        <begin position="245"/>
        <end position="249"/>
    </location>
    <ligand>
        <name>FAD</name>
        <dbReference type="ChEBI" id="CHEBI:57692"/>
    </ligand>
</feature>
<evidence type="ECO:0000256" key="4">
    <source>
        <dbReference type="ARBA" id="ARBA00022630"/>
    </source>
</evidence>
<sequence>MKAACWFRCDLRTADHPALSAACEMGAQDALFVISPRQWSMHDDAPAKLLFWREALKSLAQALAERGIVLRLLKVESWEELPGALVTFCQTHAISALHCNREQGVYERRRDRQAYTELKAQGIDLVGHDGQTLFAPGSLKTGAGDYYRVFTPFSKTAIARLSESAVNVLPSPSLKSPIEADAVQAVVHDIDRFWPAIELENAHQERLLASWPASESEALQRLDTFTTERVEHYHSQRDFPALTGTSTLSPYLAAGLLSPGQCLRAALQANGGEFTSGLPGVRTWINELLWREFYRHLLFGFPHLSMHKPLREQTENVQWRDAPQDYEAWCQGCTGIPVVDAAMRQLLETAWMHNRLRMIVAMFLTKNLLIDWRKGEAFFMRHLIDGDLAANNGGWQWSASTGADAAPYFRVFNPLSQSQKFDPKGLFLRRWLPELSDLDDRSIHDPDSQQRAKLGYPEPIVDLKTSRLRAIAAFENI</sequence>
<evidence type="ECO:0000259" key="11">
    <source>
        <dbReference type="PROSITE" id="PS51645"/>
    </source>
</evidence>
<dbReference type="KEGG" id="boz:DBV39_05455"/>
<dbReference type="EMBL" id="CP028901">
    <property type="protein sequence ID" value="AWB33246.1"/>
    <property type="molecule type" value="Genomic_DNA"/>
</dbReference>
<evidence type="ECO:0000313" key="13">
    <source>
        <dbReference type="Proteomes" id="UP000244571"/>
    </source>
</evidence>
<dbReference type="FunFam" id="1.10.579.10:FF:000003">
    <property type="entry name" value="Deoxyribodipyrimidine photo-lyase"/>
    <property type="match status" value="1"/>
</dbReference>
<evidence type="ECO:0000256" key="6">
    <source>
        <dbReference type="ARBA" id="ARBA00022991"/>
    </source>
</evidence>
<dbReference type="InterPro" id="IPR002081">
    <property type="entry name" value="Cryptochrome/DNA_photolyase_1"/>
</dbReference>
<evidence type="ECO:0000256" key="5">
    <source>
        <dbReference type="ARBA" id="ARBA00022827"/>
    </source>
</evidence>
<evidence type="ECO:0000256" key="10">
    <source>
        <dbReference type="RuleBase" id="RU004182"/>
    </source>
</evidence>
<protein>
    <recommendedName>
        <fullName evidence="3">Deoxyribodipyrimidine photo-lyase</fullName>
        <ecNumber evidence="2">4.1.99.3</ecNumber>
    </recommendedName>
</protein>
<dbReference type="InterPro" id="IPR036134">
    <property type="entry name" value="Crypto/Photolyase_FAD-like_sf"/>
</dbReference>
<dbReference type="Gene3D" id="1.25.40.80">
    <property type="match status" value="1"/>
</dbReference>
<dbReference type="Proteomes" id="UP000244571">
    <property type="component" value="Chromosome"/>
</dbReference>
<feature type="site" description="Electron transfer via tryptophanyl radical" evidence="9">
    <location>
        <position position="395"/>
    </location>
</feature>
<keyword evidence="6 10" id="KW-0157">Chromophore</keyword>
<dbReference type="Gene3D" id="1.10.579.10">
    <property type="entry name" value="DNA Cyclobutane Dipyrimidine Photolyase, subunit A, domain 3"/>
    <property type="match status" value="1"/>
</dbReference>
<evidence type="ECO:0000313" key="12">
    <source>
        <dbReference type="EMBL" id="AWB33246.1"/>
    </source>
</evidence>
<name>A0A2R4XHF9_9BURK</name>
<feature type="binding site" evidence="8">
    <location>
        <position position="233"/>
    </location>
    <ligand>
        <name>FAD</name>
        <dbReference type="ChEBI" id="CHEBI:57692"/>
    </ligand>
</feature>